<evidence type="ECO:0000256" key="1">
    <source>
        <dbReference type="SAM" id="Phobius"/>
    </source>
</evidence>
<dbReference type="Proteomes" id="UP000187203">
    <property type="component" value="Unassembled WGS sequence"/>
</dbReference>
<keyword evidence="1" id="KW-1133">Transmembrane helix</keyword>
<dbReference type="STRING" id="93759.A0A1R3HSA9"/>
<accession>A0A1R3HSA9</accession>
<keyword evidence="1" id="KW-0472">Membrane</keyword>
<feature type="transmembrane region" description="Helical" evidence="1">
    <location>
        <begin position="58"/>
        <end position="80"/>
    </location>
</feature>
<feature type="transmembrane region" description="Helical" evidence="1">
    <location>
        <begin position="100"/>
        <end position="126"/>
    </location>
</feature>
<feature type="domain" description="PGG" evidence="2">
    <location>
        <begin position="6"/>
        <end position="124"/>
    </location>
</feature>
<comment type="caution">
    <text evidence="3">The sequence shown here is derived from an EMBL/GenBank/DDBJ whole genome shotgun (WGS) entry which is preliminary data.</text>
</comment>
<dbReference type="Pfam" id="PF13962">
    <property type="entry name" value="PGG"/>
    <property type="match status" value="1"/>
</dbReference>
<dbReference type="GO" id="GO:0016020">
    <property type="term" value="C:membrane"/>
    <property type="evidence" value="ECO:0007669"/>
    <property type="project" value="TreeGrafter"/>
</dbReference>
<dbReference type="EMBL" id="AWUE01019504">
    <property type="protein sequence ID" value="OMO73198.1"/>
    <property type="molecule type" value="Genomic_DNA"/>
</dbReference>
<gene>
    <name evidence="3" type="ORF">COLO4_27222</name>
</gene>
<evidence type="ECO:0000313" key="4">
    <source>
        <dbReference type="Proteomes" id="UP000187203"/>
    </source>
</evidence>
<feature type="transmembrane region" description="Helical" evidence="1">
    <location>
        <begin position="12"/>
        <end position="38"/>
    </location>
</feature>
<dbReference type="PANTHER" id="PTHR24177:SF329">
    <property type="entry name" value="ANKYRIN REPEAT PROTEIN"/>
    <property type="match status" value="1"/>
</dbReference>
<protein>
    <recommendedName>
        <fullName evidence="2">PGG domain-containing protein</fullName>
    </recommendedName>
</protein>
<evidence type="ECO:0000259" key="2">
    <source>
        <dbReference type="Pfam" id="PF13962"/>
    </source>
</evidence>
<proteinExistence type="predicted"/>
<keyword evidence="4" id="KW-1185">Reference proteome</keyword>
<dbReference type="InterPro" id="IPR026961">
    <property type="entry name" value="PGG_dom"/>
</dbReference>
<feature type="transmembrane region" description="Helical" evidence="1">
    <location>
        <begin position="132"/>
        <end position="150"/>
    </location>
</feature>
<sequence>MLNQAEKWMKDIAQSSTVVGALIITVMFAALFTVPGGYNQETGSEDIGIPLFLGKKVFKLFIISDAISLFASSTSVLIFLGLLTSRYAAKDFLKSLPTKLVIALFSLCISIATMMIAFCSAIIIILKGQLSIVVPISVLAGIPVLVFLWSQSPILVTTLWSTYVPSIFDREMKKWL</sequence>
<dbReference type="AlphaFoldDB" id="A0A1R3HSA9"/>
<dbReference type="PANTHER" id="PTHR24177">
    <property type="entry name" value="CASKIN"/>
    <property type="match status" value="1"/>
</dbReference>
<reference evidence="4" key="1">
    <citation type="submission" date="2013-09" db="EMBL/GenBank/DDBJ databases">
        <title>Corchorus olitorius genome sequencing.</title>
        <authorList>
            <person name="Alam M."/>
            <person name="Haque M.S."/>
            <person name="Islam M.S."/>
            <person name="Emdad E.M."/>
            <person name="Islam M.M."/>
            <person name="Ahmed B."/>
            <person name="Halim A."/>
            <person name="Hossen Q.M.M."/>
            <person name="Hossain M.Z."/>
            <person name="Ahmed R."/>
            <person name="Khan M.M."/>
            <person name="Islam R."/>
            <person name="Rashid M.M."/>
            <person name="Khan S.A."/>
            <person name="Rahman M.S."/>
            <person name="Alam M."/>
            <person name="Yahiya A.S."/>
            <person name="Khan M.S."/>
            <person name="Azam M.S."/>
            <person name="Haque T."/>
            <person name="Lashkar M.Z.H."/>
            <person name="Akhand A.I."/>
            <person name="Morshed G."/>
            <person name="Roy S."/>
            <person name="Uddin K.S."/>
            <person name="Rabeya T."/>
            <person name="Hossain A.S."/>
            <person name="Chowdhury A."/>
            <person name="Snigdha A.R."/>
            <person name="Mortoza M.S."/>
            <person name="Matin S.A."/>
            <person name="Hoque S.M.E."/>
            <person name="Islam M.K."/>
            <person name="Roy D.K."/>
            <person name="Haider R."/>
            <person name="Moosa M.M."/>
            <person name="Elias S.M."/>
            <person name="Hasan A.M."/>
            <person name="Jahan S."/>
            <person name="Shafiuddin M."/>
            <person name="Mahmood N."/>
            <person name="Shommy N.S."/>
        </authorList>
    </citation>
    <scope>NUCLEOTIDE SEQUENCE [LARGE SCALE GENOMIC DNA]</scope>
    <source>
        <strain evidence="4">cv. O-4</strain>
    </source>
</reference>
<keyword evidence="1" id="KW-0812">Transmembrane</keyword>
<name>A0A1R3HSA9_9ROSI</name>
<organism evidence="3 4">
    <name type="scientific">Corchorus olitorius</name>
    <dbReference type="NCBI Taxonomy" id="93759"/>
    <lineage>
        <taxon>Eukaryota</taxon>
        <taxon>Viridiplantae</taxon>
        <taxon>Streptophyta</taxon>
        <taxon>Embryophyta</taxon>
        <taxon>Tracheophyta</taxon>
        <taxon>Spermatophyta</taxon>
        <taxon>Magnoliopsida</taxon>
        <taxon>eudicotyledons</taxon>
        <taxon>Gunneridae</taxon>
        <taxon>Pentapetalae</taxon>
        <taxon>rosids</taxon>
        <taxon>malvids</taxon>
        <taxon>Malvales</taxon>
        <taxon>Malvaceae</taxon>
        <taxon>Grewioideae</taxon>
        <taxon>Apeibeae</taxon>
        <taxon>Corchorus</taxon>
    </lineage>
</organism>
<dbReference type="OrthoDB" id="1001633at2759"/>
<evidence type="ECO:0000313" key="3">
    <source>
        <dbReference type="EMBL" id="OMO73198.1"/>
    </source>
</evidence>